<keyword evidence="3 9" id="KW-0813">Transport</keyword>
<feature type="transmembrane region" description="Helical" evidence="9">
    <location>
        <begin position="188"/>
        <end position="209"/>
    </location>
</feature>
<feature type="transmembrane region" description="Helical" evidence="9">
    <location>
        <begin position="53"/>
        <end position="74"/>
    </location>
</feature>
<evidence type="ECO:0000256" key="3">
    <source>
        <dbReference type="ARBA" id="ARBA00022448"/>
    </source>
</evidence>
<dbReference type="RefSeq" id="WP_288196274.1">
    <property type="nucleotide sequence ID" value="NZ_LT608334.1"/>
</dbReference>
<dbReference type="FunFam" id="1.10.3720.10:FF:000003">
    <property type="entry name" value="Aliphatic sulfonate ABC transporter permease"/>
    <property type="match status" value="1"/>
</dbReference>
<gene>
    <name evidence="11" type="primary">tauC</name>
    <name evidence="11" type="ORF">KL86PLE_30442</name>
</gene>
<evidence type="ECO:0000256" key="4">
    <source>
        <dbReference type="ARBA" id="ARBA00022475"/>
    </source>
</evidence>
<evidence type="ECO:0000256" key="2">
    <source>
        <dbReference type="ARBA" id="ARBA00009306"/>
    </source>
</evidence>
<dbReference type="CDD" id="cd06261">
    <property type="entry name" value="TM_PBP2"/>
    <property type="match status" value="1"/>
</dbReference>
<comment type="function">
    <text evidence="8">Probably part of an ABC transporter complex. Probably responsible for the translocation of the substrate across the membrane.</text>
</comment>
<dbReference type="PANTHER" id="PTHR30151">
    <property type="entry name" value="ALKANE SULFONATE ABC TRANSPORTER-RELATED, MEMBRANE SUBUNIT"/>
    <property type="match status" value="1"/>
</dbReference>
<evidence type="ECO:0000256" key="8">
    <source>
        <dbReference type="ARBA" id="ARBA00056719"/>
    </source>
</evidence>
<keyword evidence="4" id="KW-1003">Cell membrane</keyword>
<dbReference type="EMBL" id="FMJD01000007">
    <property type="protein sequence ID" value="SCM75995.1"/>
    <property type="molecule type" value="Genomic_DNA"/>
</dbReference>
<feature type="transmembrane region" description="Helical" evidence="9">
    <location>
        <begin position="120"/>
        <end position="142"/>
    </location>
</feature>
<evidence type="ECO:0000313" key="11">
    <source>
        <dbReference type="EMBL" id="SCM75995.1"/>
    </source>
</evidence>
<evidence type="ECO:0000259" key="10">
    <source>
        <dbReference type="PROSITE" id="PS50928"/>
    </source>
</evidence>
<dbReference type="Gene3D" id="1.10.3720.10">
    <property type="entry name" value="MetI-like"/>
    <property type="match status" value="1"/>
</dbReference>
<evidence type="ECO:0000256" key="9">
    <source>
        <dbReference type="RuleBase" id="RU363032"/>
    </source>
</evidence>
<feature type="transmembrane region" description="Helical" evidence="9">
    <location>
        <begin position="148"/>
        <end position="167"/>
    </location>
</feature>
<feature type="domain" description="ABC transmembrane type-1" evidence="10">
    <location>
        <begin position="82"/>
        <end position="262"/>
    </location>
</feature>
<reference evidence="11" key="1">
    <citation type="submission" date="2016-08" db="EMBL/GenBank/DDBJ databases">
        <authorList>
            <person name="Seilhamer J.J."/>
        </authorList>
    </citation>
    <scope>NUCLEOTIDE SEQUENCE</scope>
    <source>
        <strain evidence="11">86</strain>
    </source>
</reference>
<comment type="similarity">
    <text evidence="2 9">Belongs to the binding-protein-dependent transport system permease family.</text>
</comment>
<keyword evidence="5 9" id="KW-0812">Transmembrane</keyword>
<feature type="transmembrane region" description="Helical" evidence="9">
    <location>
        <begin position="86"/>
        <end position="108"/>
    </location>
</feature>
<dbReference type="InterPro" id="IPR035906">
    <property type="entry name" value="MetI-like_sf"/>
</dbReference>
<evidence type="ECO:0000256" key="5">
    <source>
        <dbReference type="ARBA" id="ARBA00022692"/>
    </source>
</evidence>
<name>A0A212LEM1_9HYPH</name>
<dbReference type="SUPFAM" id="SSF161098">
    <property type="entry name" value="MetI-like"/>
    <property type="match status" value="1"/>
</dbReference>
<dbReference type="PANTHER" id="PTHR30151:SF25">
    <property type="entry name" value="TAURINE TRANSPORT SYSTEM PERMEASE PROTEIN TAUC"/>
    <property type="match status" value="1"/>
</dbReference>
<dbReference type="GO" id="GO:0010438">
    <property type="term" value="P:cellular response to sulfur starvation"/>
    <property type="evidence" value="ECO:0007669"/>
    <property type="project" value="TreeGrafter"/>
</dbReference>
<dbReference type="GO" id="GO:0042918">
    <property type="term" value="P:alkanesulfonate transmembrane transport"/>
    <property type="evidence" value="ECO:0007669"/>
    <property type="project" value="UniProtKB-ARBA"/>
</dbReference>
<comment type="subcellular location">
    <subcellularLocation>
        <location evidence="1 9">Cell membrane</location>
        <topology evidence="1 9">Multi-pass membrane protein</topology>
    </subcellularLocation>
</comment>
<evidence type="ECO:0000256" key="1">
    <source>
        <dbReference type="ARBA" id="ARBA00004651"/>
    </source>
</evidence>
<dbReference type="InterPro" id="IPR000515">
    <property type="entry name" value="MetI-like"/>
</dbReference>
<protein>
    <submittedName>
        <fullName evidence="11">Taurine transporter subunit membrane component of ABC superfamily</fullName>
    </submittedName>
</protein>
<dbReference type="PROSITE" id="PS50928">
    <property type="entry name" value="ABC_TM1"/>
    <property type="match status" value="1"/>
</dbReference>
<evidence type="ECO:0000256" key="7">
    <source>
        <dbReference type="ARBA" id="ARBA00023136"/>
    </source>
</evidence>
<dbReference type="AlphaFoldDB" id="A0A212LEM1"/>
<feature type="transmembrane region" description="Helical" evidence="9">
    <location>
        <begin position="229"/>
        <end position="258"/>
    </location>
</feature>
<evidence type="ECO:0000256" key="6">
    <source>
        <dbReference type="ARBA" id="ARBA00022989"/>
    </source>
</evidence>
<organism evidence="11">
    <name type="scientific">uncultured Pleomorphomonas sp</name>
    <dbReference type="NCBI Taxonomy" id="442121"/>
    <lineage>
        <taxon>Bacteria</taxon>
        <taxon>Pseudomonadati</taxon>
        <taxon>Pseudomonadota</taxon>
        <taxon>Alphaproteobacteria</taxon>
        <taxon>Hyphomicrobiales</taxon>
        <taxon>Pleomorphomonadaceae</taxon>
        <taxon>Pleomorphomonas</taxon>
        <taxon>environmental samples</taxon>
    </lineage>
</organism>
<proteinExistence type="inferred from homology"/>
<feature type="transmembrane region" description="Helical" evidence="9">
    <location>
        <begin position="25"/>
        <end position="44"/>
    </location>
</feature>
<dbReference type="Pfam" id="PF00528">
    <property type="entry name" value="BPD_transp_1"/>
    <property type="match status" value="1"/>
</dbReference>
<dbReference type="GO" id="GO:0005886">
    <property type="term" value="C:plasma membrane"/>
    <property type="evidence" value="ECO:0007669"/>
    <property type="project" value="UniProtKB-SubCell"/>
</dbReference>
<accession>A0A212LEM1</accession>
<keyword evidence="7 9" id="KW-0472">Membrane</keyword>
<sequence length="276" mass="29190">MSTTNDIVLERQPEAPTAAAPGFDWVRLVPLATVIAILTLWWFASTRGWVSRVFLPSPLAVLNSAYQVTVSGFADSTLSQHLLASLGRVFGALAASIVVAVPIGAIIASSRIGRGIFDPVVEFLRPLPPLAYLPLIIIWFGIGEASKVLVIALAMAPPIIIATAAGVRSVSRDRLNAARSLGATRLQLLRFVVLPSALPSIVTGIRIALGAGWSTLVAAELVAASRGLGFMIQSAATFLGTDVVILGIAVIGIVAILFELLMRALEKRFVPWSTHL</sequence>
<keyword evidence="6 9" id="KW-1133">Transmembrane helix</keyword>